<accession>A0A7W7ZHZ7</accession>
<reference evidence="1 2" key="1">
    <citation type="submission" date="2020-08" db="EMBL/GenBank/DDBJ databases">
        <title>Genomic Encyclopedia of Type Strains, Phase IV (KMG-V): Genome sequencing to study the core and pangenomes of soil and plant-associated prokaryotes.</title>
        <authorList>
            <person name="Whitman W."/>
        </authorList>
    </citation>
    <scope>NUCLEOTIDE SEQUENCE [LARGE SCALE GENOMIC DNA]</scope>
    <source>
        <strain evidence="1 2">M8UP14</strain>
    </source>
</reference>
<gene>
    <name evidence="1" type="ORF">HDF16_005030</name>
</gene>
<evidence type="ECO:0000313" key="1">
    <source>
        <dbReference type="EMBL" id="MBB5060294.1"/>
    </source>
</evidence>
<name>A0A7W7ZHZ7_9BACT</name>
<dbReference type="AlphaFoldDB" id="A0A7W7ZHZ7"/>
<sequence>MVNDDLWVWHISGPDLLCFDWAEIRLGRAFTVHDLKKDLPLNDWVVAAFREGRL</sequence>
<comment type="caution">
    <text evidence="1">The sequence shown here is derived from an EMBL/GenBank/DDBJ whole genome shotgun (WGS) entry which is preliminary data.</text>
</comment>
<dbReference type="EMBL" id="JACHIP010000011">
    <property type="protein sequence ID" value="MBB5060294.1"/>
    <property type="molecule type" value="Genomic_DNA"/>
</dbReference>
<protein>
    <submittedName>
        <fullName evidence="1">Uncharacterized protein</fullName>
    </submittedName>
</protein>
<dbReference type="Proteomes" id="UP000540989">
    <property type="component" value="Unassembled WGS sequence"/>
</dbReference>
<proteinExistence type="predicted"/>
<dbReference type="RefSeq" id="WP_184222484.1">
    <property type="nucleotide sequence ID" value="NZ_JACHIP010000011.1"/>
</dbReference>
<organism evidence="1 2">
    <name type="scientific">Granulicella aggregans</name>
    <dbReference type="NCBI Taxonomy" id="474949"/>
    <lineage>
        <taxon>Bacteria</taxon>
        <taxon>Pseudomonadati</taxon>
        <taxon>Acidobacteriota</taxon>
        <taxon>Terriglobia</taxon>
        <taxon>Terriglobales</taxon>
        <taxon>Acidobacteriaceae</taxon>
        <taxon>Granulicella</taxon>
    </lineage>
</organism>
<evidence type="ECO:0000313" key="2">
    <source>
        <dbReference type="Proteomes" id="UP000540989"/>
    </source>
</evidence>
<keyword evidence="2" id="KW-1185">Reference proteome</keyword>